<name>A0A0F7TKS4_PENBI</name>
<dbReference type="Proteomes" id="UP000042958">
    <property type="component" value="Unassembled WGS sequence"/>
</dbReference>
<evidence type="ECO:0000313" key="7">
    <source>
        <dbReference type="EMBL" id="CEJ56471.1"/>
    </source>
</evidence>
<dbReference type="STRING" id="104259.A0A0F7TKS4"/>
<organism evidence="7 8">
    <name type="scientific">Penicillium brasilianum</name>
    <dbReference type="NCBI Taxonomy" id="104259"/>
    <lineage>
        <taxon>Eukaryota</taxon>
        <taxon>Fungi</taxon>
        <taxon>Dikarya</taxon>
        <taxon>Ascomycota</taxon>
        <taxon>Pezizomycotina</taxon>
        <taxon>Eurotiomycetes</taxon>
        <taxon>Eurotiomycetidae</taxon>
        <taxon>Eurotiales</taxon>
        <taxon>Aspergillaceae</taxon>
        <taxon>Penicillium</taxon>
    </lineage>
</organism>
<evidence type="ECO:0000256" key="1">
    <source>
        <dbReference type="ARBA" id="ARBA00023015"/>
    </source>
</evidence>
<evidence type="ECO:0000256" key="3">
    <source>
        <dbReference type="ARBA" id="ARBA00023163"/>
    </source>
</evidence>
<dbReference type="PANTHER" id="PTHR31069">
    <property type="entry name" value="OLEATE-ACTIVATED TRANSCRIPTION FACTOR 1-RELATED"/>
    <property type="match status" value="1"/>
</dbReference>
<dbReference type="SMART" id="SM00066">
    <property type="entry name" value="GAL4"/>
    <property type="match status" value="1"/>
</dbReference>
<keyword evidence="8" id="KW-1185">Reference proteome</keyword>
<gene>
    <name evidence="7" type="ORF">PMG11_02677</name>
</gene>
<dbReference type="PROSITE" id="PS00463">
    <property type="entry name" value="ZN2_CY6_FUNGAL_1"/>
    <property type="match status" value="1"/>
</dbReference>
<dbReference type="PROSITE" id="PS50048">
    <property type="entry name" value="ZN2_CY6_FUNGAL_2"/>
    <property type="match status" value="1"/>
</dbReference>
<evidence type="ECO:0000256" key="4">
    <source>
        <dbReference type="ARBA" id="ARBA00023242"/>
    </source>
</evidence>
<dbReference type="GO" id="GO:0008270">
    <property type="term" value="F:zinc ion binding"/>
    <property type="evidence" value="ECO:0007669"/>
    <property type="project" value="InterPro"/>
</dbReference>
<sequence length="434" mass="47141">MLADSIGNQLAGGDAPKLRTACENCRQSKVKCNLSGKNVCTRCLRNGLQCQYGFANRSGKPKGSKNRATLRKLGQLPEEKPPARGYRGGRLGHPVVDHEPLVNAGYQMQMGEGLIDDDVCLISGPPSLWDSPRGLSTVSLETPICPSQMTSVGGSPFADFMDACPPFSISLGYPQTPVTPTFLASDPLGDDITSPTLSGSVASPYPGLVSCECVDMQLFHMNRLNQLIAESQTLRFDQSLQAIKATFCAGRIFLRCGICAKDSSNLLLLISVLNLTLQLFEYWISREASRVPRADHGVDIRYGYYEVHHEENLQIRTFLLRSLLLQCRELLSLLSTTVNTSSLDVENSAVAGTTTGETEHQPWSSPGSLCTPFPDLDPALLNHGDSESKCLLPIVTGYEATVDVFLQAVSTNECICGSKFQDEPLELSCLDISL</sequence>
<protein>
    <recommendedName>
        <fullName evidence="6">Zn(2)-C6 fungal-type domain-containing protein</fullName>
    </recommendedName>
</protein>
<evidence type="ECO:0000313" key="8">
    <source>
        <dbReference type="Proteomes" id="UP000042958"/>
    </source>
</evidence>
<dbReference type="AlphaFoldDB" id="A0A0F7TKS4"/>
<dbReference type="SUPFAM" id="SSF57701">
    <property type="entry name" value="Zn2/Cys6 DNA-binding domain"/>
    <property type="match status" value="1"/>
</dbReference>
<feature type="region of interest" description="Disordered" evidence="5">
    <location>
        <begin position="73"/>
        <end position="94"/>
    </location>
</feature>
<evidence type="ECO:0000259" key="6">
    <source>
        <dbReference type="PROSITE" id="PS50048"/>
    </source>
</evidence>
<dbReference type="PANTHER" id="PTHR31069:SF31">
    <property type="entry name" value="MONODICTYPHENONE CLUSTER TRANSCRIPTION FACTOR-RELATED"/>
    <property type="match status" value="1"/>
</dbReference>
<keyword evidence="2" id="KW-0238">DNA-binding</keyword>
<dbReference type="Gene3D" id="4.10.240.10">
    <property type="entry name" value="Zn(2)-C6 fungal-type DNA-binding domain"/>
    <property type="match status" value="1"/>
</dbReference>
<feature type="domain" description="Zn(2)-C6 fungal-type" evidence="6">
    <location>
        <begin position="21"/>
        <end position="52"/>
    </location>
</feature>
<reference evidence="8" key="1">
    <citation type="journal article" date="2015" name="Genome Announc.">
        <title>Draft genome sequence of the fungus Penicillium brasilianum MG11.</title>
        <authorList>
            <person name="Horn F."/>
            <person name="Linde J."/>
            <person name="Mattern D.J."/>
            <person name="Walther G."/>
            <person name="Guthke R."/>
            <person name="Brakhage A.A."/>
            <person name="Valiante V."/>
        </authorList>
    </citation>
    <scope>NUCLEOTIDE SEQUENCE [LARGE SCALE GENOMIC DNA]</scope>
    <source>
        <strain evidence="8">MG11</strain>
    </source>
</reference>
<keyword evidence="1" id="KW-0805">Transcription regulation</keyword>
<dbReference type="OrthoDB" id="4330117at2759"/>
<dbReference type="GO" id="GO:0000981">
    <property type="term" value="F:DNA-binding transcription factor activity, RNA polymerase II-specific"/>
    <property type="evidence" value="ECO:0007669"/>
    <property type="project" value="InterPro"/>
</dbReference>
<evidence type="ECO:0000256" key="5">
    <source>
        <dbReference type="SAM" id="MobiDB-lite"/>
    </source>
</evidence>
<dbReference type="Pfam" id="PF00172">
    <property type="entry name" value="Zn_clus"/>
    <property type="match status" value="1"/>
</dbReference>
<dbReference type="InterPro" id="IPR050675">
    <property type="entry name" value="OAF3"/>
</dbReference>
<proteinExistence type="predicted"/>
<keyword evidence="3" id="KW-0804">Transcription</keyword>
<dbReference type="CDD" id="cd00067">
    <property type="entry name" value="GAL4"/>
    <property type="match status" value="1"/>
</dbReference>
<evidence type="ECO:0000256" key="2">
    <source>
        <dbReference type="ARBA" id="ARBA00023125"/>
    </source>
</evidence>
<accession>A0A0F7TKS4</accession>
<dbReference type="InterPro" id="IPR036864">
    <property type="entry name" value="Zn2-C6_fun-type_DNA-bd_sf"/>
</dbReference>
<dbReference type="GO" id="GO:0003677">
    <property type="term" value="F:DNA binding"/>
    <property type="evidence" value="ECO:0007669"/>
    <property type="project" value="UniProtKB-KW"/>
</dbReference>
<keyword evidence="4" id="KW-0539">Nucleus</keyword>
<dbReference type="EMBL" id="CDHK01000002">
    <property type="protein sequence ID" value="CEJ56471.1"/>
    <property type="molecule type" value="Genomic_DNA"/>
</dbReference>
<dbReference type="InterPro" id="IPR001138">
    <property type="entry name" value="Zn2Cys6_DnaBD"/>
</dbReference>